<keyword evidence="7 10" id="KW-0472">Membrane</keyword>
<feature type="transmembrane region" description="Helical" evidence="10">
    <location>
        <begin position="114"/>
        <end position="136"/>
    </location>
</feature>
<dbReference type="PANTHER" id="PTHR14969">
    <property type="entry name" value="SPHINGOSINE-1-PHOSPHATE PHOSPHOHYDROLASE"/>
    <property type="match status" value="1"/>
</dbReference>
<dbReference type="RefSeq" id="WP_215998822.1">
    <property type="nucleotide sequence ID" value="NZ_JAUFQI010000001.1"/>
</dbReference>
<reference evidence="13" key="1">
    <citation type="journal article" date="2019" name="Int. J. Syst. Evol. Microbiol.">
        <title>The Global Catalogue of Microorganisms (GCM) 10K type strain sequencing project: providing services to taxonomists for standard genome sequencing and annotation.</title>
        <authorList>
            <consortium name="The Broad Institute Genomics Platform"/>
            <consortium name="The Broad Institute Genome Sequencing Center for Infectious Disease"/>
            <person name="Wu L."/>
            <person name="Ma J."/>
        </authorList>
    </citation>
    <scope>NUCLEOTIDE SEQUENCE [LARGE SCALE GENOMIC DNA]</scope>
    <source>
        <strain evidence="13">CECT 8288</strain>
    </source>
</reference>
<comment type="caution">
    <text evidence="12">The sequence shown here is derived from an EMBL/GenBank/DDBJ whole genome shotgun (WGS) entry which is preliminary data.</text>
</comment>
<sequence length="176" mass="19382">MKLLNQLSAADLRLFHCLDRQRSHAAYQALARFISKSADGEGYLLVLIIIGLQYTSASLLFVQIALCAIAIERLCYFILKNSLKRNRPANSISDFKSLIQPSDQFSFPSGHTSAAFLFATLMASYYPALTGVFYSWAVLVAYSRVLLGVHFPFDTIMGAALGSLIGTWALLMGGWS</sequence>
<evidence type="ECO:0000259" key="11">
    <source>
        <dbReference type="SMART" id="SM00014"/>
    </source>
</evidence>
<dbReference type="EC" id="3.6.1.27" evidence="2"/>
<keyword evidence="6 10" id="KW-1133">Transmembrane helix</keyword>
<evidence type="ECO:0000256" key="4">
    <source>
        <dbReference type="ARBA" id="ARBA00022692"/>
    </source>
</evidence>
<gene>
    <name evidence="12" type="ORF">ACFOND_13455</name>
</gene>
<evidence type="ECO:0000256" key="3">
    <source>
        <dbReference type="ARBA" id="ARBA00022475"/>
    </source>
</evidence>
<keyword evidence="4 10" id="KW-0812">Transmembrane</keyword>
<keyword evidence="5" id="KW-0378">Hydrolase</keyword>
<evidence type="ECO:0000313" key="12">
    <source>
        <dbReference type="EMBL" id="MFC3702645.1"/>
    </source>
</evidence>
<protein>
    <recommendedName>
        <fullName evidence="2">undecaprenyl-diphosphate phosphatase</fullName>
        <ecNumber evidence="2">3.6.1.27</ecNumber>
    </recommendedName>
    <alternativeName>
        <fullName evidence="8">Undecaprenyl pyrophosphate phosphatase</fullName>
    </alternativeName>
</protein>
<dbReference type="Proteomes" id="UP001595710">
    <property type="component" value="Unassembled WGS sequence"/>
</dbReference>
<dbReference type="SMART" id="SM00014">
    <property type="entry name" value="acidPPc"/>
    <property type="match status" value="1"/>
</dbReference>
<evidence type="ECO:0000256" key="1">
    <source>
        <dbReference type="ARBA" id="ARBA00004651"/>
    </source>
</evidence>
<dbReference type="InterPro" id="IPR000326">
    <property type="entry name" value="PAP2/HPO"/>
</dbReference>
<feature type="transmembrane region" description="Helical" evidence="10">
    <location>
        <begin position="156"/>
        <end position="175"/>
    </location>
</feature>
<evidence type="ECO:0000256" key="10">
    <source>
        <dbReference type="SAM" id="Phobius"/>
    </source>
</evidence>
<feature type="domain" description="Phosphatidic acid phosphatase type 2/haloperoxidase" evidence="11">
    <location>
        <begin position="64"/>
        <end position="170"/>
    </location>
</feature>
<keyword evidence="13" id="KW-1185">Reference proteome</keyword>
<organism evidence="12 13">
    <name type="scientific">Reinekea marina</name>
    <dbReference type="NCBI Taxonomy" id="1310421"/>
    <lineage>
        <taxon>Bacteria</taxon>
        <taxon>Pseudomonadati</taxon>
        <taxon>Pseudomonadota</taxon>
        <taxon>Gammaproteobacteria</taxon>
        <taxon>Oceanospirillales</taxon>
        <taxon>Saccharospirillaceae</taxon>
        <taxon>Reinekea</taxon>
    </lineage>
</organism>
<feature type="transmembrane region" description="Helical" evidence="10">
    <location>
        <begin position="43"/>
        <end position="71"/>
    </location>
</feature>
<keyword evidence="3" id="KW-1003">Cell membrane</keyword>
<evidence type="ECO:0000256" key="8">
    <source>
        <dbReference type="ARBA" id="ARBA00032707"/>
    </source>
</evidence>
<dbReference type="Pfam" id="PF01569">
    <property type="entry name" value="PAP2"/>
    <property type="match status" value="1"/>
</dbReference>
<evidence type="ECO:0000313" key="13">
    <source>
        <dbReference type="Proteomes" id="UP001595710"/>
    </source>
</evidence>
<evidence type="ECO:0000256" key="7">
    <source>
        <dbReference type="ARBA" id="ARBA00023136"/>
    </source>
</evidence>
<proteinExistence type="predicted"/>
<evidence type="ECO:0000256" key="2">
    <source>
        <dbReference type="ARBA" id="ARBA00012374"/>
    </source>
</evidence>
<accession>A0ABV7WTM0</accession>
<comment type="subcellular location">
    <subcellularLocation>
        <location evidence="1">Cell membrane</location>
        <topology evidence="1">Multi-pass membrane protein</topology>
    </subcellularLocation>
</comment>
<dbReference type="PANTHER" id="PTHR14969:SF62">
    <property type="entry name" value="DECAPRENYLPHOSPHORYL-5-PHOSPHORIBOSE PHOSPHATASE RV3807C-RELATED"/>
    <property type="match status" value="1"/>
</dbReference>
<evidence type="ECO:0000256" key="6">
    <source>
        <dbReference type="ARBA" id="ARBA00022989"/>
    </source>
</evidence>
<evidence type="ECO:0000256" key="5">
    <source>
        <dbReference type="ARBA" id="ARBA00022801"/>
    </source>
</evidence>
<dbReference type="EMBL" id="JBHRYN010000014">
    <property type="protein sequence ID" value="MFC3702645.1"/>
    <property type="molecule type" value="Genomic_DNA"/>
</dbReference>
<evidence type="ECO:0000256" key="9">
    <source>
        <dbReference type="ARBA" id="ARBA00047594"/>
    </source>
</evidence>
<comment type="catalytic activity">
    <reaction evidence="9">
        <text>di-trans,octa-cis-undecaprenyl diphosphate + H2O = di-trans,octa-cis-undecaprenyl phosphate + phosphate + H(+)</text>
        <dbReference type="Rhea" id="RHEA:28094"/>
        <dbReference type="ChEBI" id="CHEBI:15377"/>
        <dbReference type="ChEBI" id="CHEBI:15378"/>
        <dbReference type="ChEBI" id="CHEBI:43474"/>
        <dbReference type="ChEBI" id="CHEBI:58405"/>
        <dbReference type="ChEBI" id="CHEBI:60392"/>
        <dbReference type="EC" id="3.6.1.27"/>
    </reaction>
</comment>
<name>A0ABV7WTM0_9GAMM</name>